<protein>
    <submittedName>
        <fullName evidence="2">Uncharacterized protein</fullName>
    </submittedName>
</protein>
<dbReference type="EMBL" id="KQ766607">
    <property type="protein sequence ID" value="OAD53611.1"/>
    <property type="molecule type" value="Genomic_DNA"/>
</dbReference>
<evidence type="ECO:0000313" key="3">
    <source>
        <dbReference type="Proteomes" id="UP000250275"/>
    </source>
</evidence>
<organism evidence="2 3">
    <name type="scientific">Eufriesea mexicana</name>
    <dbReference type="NCBI Taxonomy" id="516756"/>
    <lineage>
        <taxon>Eukaryota</taxon>
        <taxon>Metazoa</taxon>
        <taxon>Ecdysozoa</taxon>
        <taxon>Arthropoda</taxon>
        <taxon>Hexapoda</taxon>
        <taxon>Insecta</taxon>
        <taxon>Pterygota</taxon>
        <taxon>Neoptera</taxon>
        <taxon>Endopterygota</taxon>
        <taxon>Hymenoptera</taxon>
        <taxon>Apocrita</taxon>
        <taxon>Aculeata</taxon>
        <taxon>Apoidea</taxon>
        <taxon>Anthophila</taxon>
        <taxon>Apidae</taxon>
        <taxon>Eufriesea</taxon>
    </lineage>
</organism>
<sequence>MVEKWRARLVPPRRDEKYNKESMFLALFVRGQAKRRRPRRVGGPKLSLFFVAIPELYFPEDRSDGVYRWRIKDQESKGCGGSFFDSVSPSPATTLDVVGRRGTSRDVPPPGVIKNTLIGRSWHSSGARTTFREWH</sequence>
<evidence type="ECO:0000313" key="2">
    <source>
        <dbReference type="EMBL" id="OAD53611.1"/>
    </source>
</evidence>
<gene>
    <name evidence="2" type="ORF">WN48_09602</name>
</gene>
<proteinExistence type="predicted"/>
<accession>A0A310SAE6</accession>
<dbReference type="Proteomes" id="UP000250275">
    <property type="component" value="Unassembled WGS sequence"/>
</dbReference>
<feature type="region of interest" description="Disordered" evidence="1">
    <location>
        <begin position="79"/>
        <end position="110"/>
    </location>
</feature>
<evidence type="ECO:0000256" key="1">
    <source>
        <dbReference type="SAM" id="MobiDB-lite"/>
    </source>
</evidence>
<name>A0A310SAE6_9HYME</name>
<reference evidence="2 3" key="1">
    <citation type="submission" date="2015-07" db="EMBL/GenBank/DDBJ databases">
        <title>The genome of Eufriesea mexicana.</title>
        <authorList>
            <person name="Pan H."/>
            <person name="Kapheim K."/>
        </authorList>
    </citation>
    <scope>NUCLEOTIDE SEQUENCE [LARGE SCALE GENOMIC DNA]</scope>
    <source>
        <strain evidence="2">0111107269</strain>
        <tissue evidence="2">Whole body</tissue>
    </source>
</reference>
<keyword evidence="3" id="KW-1185">Reference proteome</keyword>
<dbReference type="AlphaFoldDB" id="A0A310SAE6"/>